<dbReference type="GO" id="GO:0004585">
    <property type="term" value="F:ornithine carbamoyltransferase activity"/>
    <property type="evidence" value="ECO:0007669"/>
    <property type="project" value="UniProtKB-UniRule"/>
</dbReference>
<evidence type="ECO:0000313" key="8">
    <source>
        <dbReference type="Proteomes" id="UP000029084"/>
    </source>
</evidence>
<dbReference type="PRINTS" id="PR00102">
    <property type="entry name" value="OTCASE"/>
</dbReference>
<evidence type="ECO:0000256" key="2">
    <source>
        <dbReference type="ARBA" id="ARBA00048772"/>
    </source>
</evidence>
<dbReference type="PRINTS" id="PR00100">
    <property type="entry name" value="AOTCASE"/>
</dbReference>
<dbReference type="GO" id="GO:0019240">
    <property type="term" value="P:citrulline biosynthetic process"/>
    <property type="evidence" value="ECO:0007669"/>
    <property type="project" value="TreeGrafter"/>
</dbReference>
<keyword evidence="1 4" id="KW-0808">Transferase</keyword>
<dbReference type="Gene3D" id="3.40.50.1370">
    <property type="entry name" value="Aspartate/ornithine carbamoyltransferase"/>
    <property type="match status" value="2"/>
</dbReference>
<dbReference type="PANTHER" id="PTHR45753:SF3">
    <property type="entry name" value="ORNITHINE TRANSCARBAMYLASE, MITOCHONDRIAL"/>
    <property type="match status" value="1"/>
</dbReference>
<dbReference type="GO" id="GO:0016597">
    <property type="term" value="F:amino acid binding"/>
    <property type="evidence" value="ECO:0007669"/>
    <property type="project" value="InterPro"/>
</dbReference>
<dbReference type="InterPro" id="IPR002292">
    <property type="entry name" value="Orn/put_carbamltrans"/>
</dbReference>
<dbReference type="Proteomes" id="UP000029084">
    <property type="component" value="Chromosome"/>
</dbReference>
<evidence type="ECO:0000313" key="7">
    <source>
        <dbReference type="EMBL" id="AIM27842.1"/>
    </source>
</evidence>
<evidence type="ECO:0000259" key="5">
    <source>
        <dbReference type="Pfam" id="PF00185"/>
    </source>
</evidence>
<name>A0A088E7Y4_9CREN</name>
<dbReference type="EC" id="2.1.3.3" evidence="3"/>
<protein>
    <recommendedName>
        <fullName evidence="3">Ornithine carbamoyltransferase</fullName>
        <ecNumber evidence="3">2.1.3.3</ecNumber>
    </recommendedName>
</protein>
<organism evidence="7 8">
    <name type="scientific">Metallosphaera sedula</name>
    <dbReference type="NCBI Taxonomy" id="43687"/>
    <lineage>
        <taxon>Archaea</taxon>
        <taxon>Thermoproteota</taxon>
        <taxon>Thermoprotei</taxon>
        <taxon>Sulfolobales</taxon>
        <taxon>Sulfolobaceae</taxon>
        <taxon>Metallosphaera</taxon>
    </lineage>
</organism>
<dbReference type="GO" id="GO:0042450">
    <property type="term" value="P:L-arginine biosynthetic process via ornithine"/>
    <property type="evidence" value="ECO:0007669"/>
    <property type="project" value="UniProtKB-UniRule"/>
</dbReference>
<dbReference type="SUPFAM" id="SSF53671">
    <property type="entry name" value="Aspartate/ornithine carbamoyltransferase"/>
    <property type="match status" value="1"/>
</dbReference>
<comment type="similarity">
    <text evidence="4">Belongs to the aspartate/ornithine carbamoyltransferase superfamily.</text>
</comment>
<dbReference type="NCBIfam" id="NF001986">
    <property type="entry name" value="PRK00779.1"/>
    <property type="match status" value="1"/>
</dbReference>
<dbReference type="FunFam" id="3.40.50.1370:FF:000008">
    <property type="entry name" value="Ornithine carbamoyltransferase"/>
    <property type="match status" value="1"/>
</dbReference>
<reference evidence="7 8" key="1">
    <citation type="journal article" date="2014" name="J. Bacteriol.">
        <title>Role of an Archaeal PitA Transporter in the Copper and Arsenic Resistance of Metallosphaera sedula, an Extreme Thermoacidophile.</title>
        <authorList>
            <person name="McCarthy S."/>
            <person name="Ai C."/>
            <person name="Wheaton G."/>
            <person name="Tevatia R."/>
            <person name="Eckrich V."/>
            <person name="Kelly R."/>
            <person name="Blum P."/>
        </authorList>
    </citation>
    <scope>NUCLEOTIDE SEQUENCE [LARGE SCALE GENOMIC DNA]</scope>
    <source>
        <strain evidence="7 8">CuR1</strain>
    </source>
</reference>
<dbReference type="PROSITE" id="PS00097">
    <property type="entry name" value="CARBAMOYLTRANSFERASE"/>
    <property type="match status" value="1"/>
</dbReference>
<accession>A0A088E7Y4</accession>
<evidence type="ECO:0000259" key="6">
    <source>
        <dbReference type="Pfam" id="PF02729"/>
    </source>
</evidence>
<dbReference type="InterPro" id="IPR036901">
    <property type="entry name" value="Asp/Orn_carbamoylTrfase_sf"/>
</dbReference>
<dbReference type="PANTHER" id="PTHR45753">
    <property type="entry name" value="ORNITHINE CARBAMOYLTRANSFERASE, MITOCHONDRIAL"/>
    <property type="match status" value="1"/>
</dbReference>
<sequence>MMLKGNNLLCLLDLDRYDLQRLLDVSFSMKEKVMTNSVPKALEGKRIALYFEKPSTRTRISSELAISMMGGTAIVLSKNDVQLSRGEPIEDTARILGRMVHGIGARVLKHDTLQKLAEYSGRPTVNLLSDLSHPLQAITDFMTIKEIFGTLDKPIAFVGDGGDNVLVSLMAFVAKFGLELRVASPKEMRPRPEIWKRIEEEAEASQAIIEFYEDPYDAVKGVSVVYTDVWVSMGQEAEAQRRKEILSRYRVTEDLMRYTSSDSIFLHCLPAVRGEEVEQSVIDGKKSKVWDQAENRLYTAMSAFSLIY</sequence>
<dbReference type="InterPro" id="IPR006131">
    <property type="entry name" value="Asp_carbamoyltransf_Asp/Orn-bd"/>
</dbReference>
<dbReference type="Pfam" id="PF02729">
    <property type="entry name" value="OTCace_N"/>
    <property type="match status" value="1"/>
</dbReference>
<feature type="domain" description="Aspartate/ornithine carbamoyltransferase Asp/Orn-binding" evidence="5">
    <location>
        <begin position="153"/>
        <end position="306"/>
    </location>
</feature>
<proteinExistence type="inferred from homology"/>
<dbReference type="InterPro" id="IPR006130">
    <property type="entry name" value="Asp/Orn_carbamoylTrfase"/>
</dbReference>
<feature type="domain" description="Aspartate/ornithine carbamoyltransferase carbamoyl-P binding" evidence="6">
    <location>
        <begin position="7"/>
        <end position="146"/>
    </location>
</feature>
<evidence type="ECO:0000256" key="3">
    <source>
        <dbReference type="NCBIfam" id="TIGR00658"/>
    </source>
</evidence>
<gene>
    <name evidence="7" type="ORF">HA72_1703</name>
</gene>
<dbReference type="InterPro" id="IPR006132">
    <property type="entry name" value="Asp/Orn_carbamoyltranf_P-bd"/>
</dbReference>
<dbReference type="EMBL" id="CP008822">
    <property type="protein sequence ID" value="AIM27842.1"/>
    <property type="molecule type" value="Genomic_DNA"/>
</dbReference>
<evidence type="ECO:0000256" key="1">
    <source>
        <dbReference type="ARBA" id="ARBA00022679"/>
    </source>
</evidence>
<dbReference type="OMA" id="DGNNVCN"/>
<comment type="catalytic activity">
    <reaction evidence="2">
        <text>carbamoyl phosphate + L-ornithine = L-citrulline + phosphate + H(+)</text>
        <dbReference type="Rhea" id="RHEA:19513"/>
        <dbReference type="ChEBI" id="CHEBI:15378"/>
        <dbReference type="ChEBI" id="CHEBI:43474"/>
        <dbReference type="ChEBI" id="CHEBI:46911"/>
        <dbReference type="ChEBI" id="CHEBI:57743"/>
        <dbReference type="ChEBI" id="CHEBI:58228"/>
        <dbReference type="EC" id="2.1.3.3"/>
    </reaction>
</comment>
<evidence type="ECO:0000256" key="4">
    <source>
        <dbReference type="RuleBase" id="RU003634"/>
    </source>
</evidence>
<dbReference type="AlphaFoldDB" id="A0A088E7Y4"/>
<dbReference type="Pfam" id="PF00185">
    <property type="entry name" value="OTCace"/>
    <property type="match status" value="1"/>
</dbReference>
<dbReference type="NCBIfam" id="TIGR00658">
    <property type="entry name" value="orni_carb_tr"/>
    <property type="match status" value="1"/>
</dbReference>